<evidence type="ECO:0000313" key="2">
    <source>
        <dbReference type="Proteomes" id="UP000007030"/>
    </source>
</evidence>
<dbReference type="SUPFAM" id="SSF47240">
    <property type="entry name" value="Ferritin-like"/>
    <property type="match status" value="1"/>
</dbReference>
<dbReference type="STRING" id="869210.Marky_1366"/>
<proteinExistence type="predicted"/>
<dbReference type="AlphaFoldDB" id="F2NLK2"/>
<dbReference type="KEGG" id="mhd:Marky_1366"/>
<dbReference type="RefSeq" id="WP_013704148.1">
    <property type="nucleotide sequence ID" value="NC_015387.1"/>
</dbReference>
<dbReference type="HOGENOM" id="CLU_879733_0_0_0"/>
<dbReference type="Gene3D" id="1.20.1260.10">
    <property type="match status" value="1"/>
</dbReference>
<accession>F2NLK2</accession>
<dbReference type="PANTHER" id="PTHR30458:SF2">
    <property type="entry name" value="1,2-PHENYLACETYL-COA EPOXIDASE, SUBUNIT A"/>
    <property type="match status" value="1"/>
</dbReference>
<dbReference type="EMBL" id="CP002630">
    <property type="protein sequence ID" value="AEB12101.1"/>
    <property type="molecule type" value="Genomic_DNA"/>
</dbReference>
<dbReference type="OrthoDB" id="5292502at2"/>
<dbReference type="InterPro" id="IPR007814">
    <property type="entry name" value="PaaA_PaaC"/>
</dbReference>
<gene>
    <name evidence="1" type="ordered locus">Marky_1366</name>
</gene>
<dbReference type="InterPro" id="IPR011881">
    <property type="entry name" value="PaaA"/>
</dbReference>
<reference evidence="1 2" key="1">
    <citation type="journal article" date="2012" name="Stand. Genomic Sci.">
        <title>Complete genome sequence of the aerobic, heterotroph Marinithermus hydrothermalis type strain (T1(T)) from a deep-sea hydrothermal vent chimney.</title>
        <authorList>
            <person name="Copeland A."/>
            <person name="Gu W."/>
            <person name="Yasawong M."/>
            <person name="Lapidus A."/>
            <person name="Lucas S."/>
            <person name="Deshpande S."/>
            <person name="Pagani I."/>
            <person name="Tapia R."/>
            <person name="Cheng J.F."/>
            <person name="Goodwin L.A."/>
            <person name="Pitluck S."/>
            <person name="Liolios K."/>
            <person name="Ivanova N."/>
            <person name="Mavromatis K."/>
            <person name="Mikhailova N."/>
            <person name="Pati A."/>
            <person name="Chen A."/>
            <person name="Palaniappan K."/>
            <person name="Land M."/>
            <person name="Pan C."/>
            <person name="Brambilla E.M."/>
            <person name="Rohde M."/>
            <person name="Tindall B.J."/>
            <person name="Sikorski J."/>
            <person name="Goker M."/>
            <person name="Detter J.C."/>
            <person name="Bristow J."/>
            <person name="Eisen J.A."/>
            <person name="Markowitz V."/>
            <person name="Hugenholtz P."/>
            <person name="Kyrpides N.C."/>
            <person name="Klenk H.P."/>
            <person name="Woyke T."/>
        </authorList>
    </citation>
    <scope>NUCLEOTIDE SEQUENCE [LARGE SCALE GENOMIC DNA]</scope>
    <source>
        <strain evidence="2">DSM 14884 / JCM 11576 / T1</strain>
    </source>
</reference>
<name>F2NLK2_MARHT</name>
<dbReference type="Pfam" id="PF05138">
    <property type="entry name" value="PaaA_PaaC"/>
    <property type="match status" value="1"/>
</dbReference>
<dbReference type="InterPro" id="IPR012347">
    <property type="entry name" value="Ferritin-like"/>
</dbReference>
<sequence>MTYEEKVEAFKQRIREGHKVEAGDWMPDEYRKRLIKFIEMHANSEIMGALPERDWILRAPSLHRKLAVTAKIQDEVGHAQLLYRLVEDLGKPREQIFDDLIHGRTKFHNVFHYPTYSWGDVGIIAWLVDGAAVISQGALQRSSYAPYGRTMRRICWEEAFHLKHGEDIVLTAVMGSEKQKRLMQEALERWWEPLMMFHGPPTPPEKDKDLEWGIKTKPNEQLRQEFLSTYVRKIREIGLKIPDPKLRYNESTGRWEYTEPDWDKLYAVVTGHGPASQERLAFRRLSYEETAWVRKAVLGEKAAVA</sequence>
<dbReference type="InterPro" id="IPR052703">
    <property type="entry name" value="Aromatic_CoA_ox/epox"/>
</dbReference>
<dbReference type="NCBIfam" id="TIGR02156">
    <property type="entry name" value="PA_CoA_Oxy1"/>
    <property type="match status" value="1"/>
</dbReference>
<dbReference type="InterPro" id="IPR009078">
    <property type="entry name" value="Ferritin-like_SF"/>
</dbReference>
<dbReference type="GO" id="GO:0005829">
    <property type="term" value="C:cytosol"/>
    <property type="evidence" value="ECO:0007669"/>
    <property type="project" value="TreeGrafter"/>
</dbReference>
<dbReference type="Proteomes" id="UP000007030">
    <property type="component" value="Chromosome"/>
</dbReference>
<evidence type="ECO:0000313" key="1">
    <source>
        <dbReference type="EMBL" id="AEB12101.1"/>
    </source>
</evidence>
<protein>
    <submittedName>
        <fullName evidence="1">Phenylacetate-CoA oxygenase, PaaG subunit</fullName>
    </submittedName>
</protein>
<dbReference type="eggNOG" id="COG3396">
    <property type="taxonomic scope" value="Bacteria"/>
</dbReference>
<organism evidence="1 2">
    <name type="scientific">Marinithermus hydrothermalis (strain DSM 14884 / JCM 11576 / T1)</name>
    <dbReference type="NCBI Taxonomy" id="869210"/>
    <lineage>
        <taxon>Bacteria</taxon>
        <taxon>Thermotogati</taxon>
        <taxon>Deinococcota</taxon>
        <taxon>Deinococci</taxon>
        <taxon>Thermales</taxon>
        <taxon>Thermaceae</taxon>
        <taxon>Marinithermus</taxon>
    </lineage>
</organism>
<dbReference type="PANTHER" id="PTHR30458">
    <property type="entry name" value="PHENYLACETIC ACID DEGRADATION PROTEIN PAA"/>
    <property type="match status" value="1"/>
</dbReference>
<keyword evidence="2" id="KW-1185">Reference proteome</keyword>
<dbReference type="GO" id="GO:0097266">
    <property type="term" value="F:phenylacetyl-CoA 1,2-epoxidase activity"/>
    <property type="evidence" value="ECO:0007669"/>
    <property type="project" value="InterPro"/>
</dbReference>
<dbReference type="GO" id="GO:0010124">
    <property type="term" value="P:phenylacetate catabolic process"/>
    <property type="evidence" value="ECO:0007669"/>
    <property type="project" value="InterPro"/>
</dbReference>